<proteinExistence type="inferred from homology"/>
<protein>
    <submittedName>
        <fullName evidence="7">NlpC/P60 family protein</fullName>
    </submittedName>
</protein>
<dbReference type="Pfam" id="PF00877">
    <property type="entry name" value="NLPC_P60"/>
    <property type="match status" value="1"/>
</dbReference>
<keyword evidence="3" id="KW-0378">Hydrolase</keyword>
<sequence length="245" mass="24035">MAQNPSTDLALVGDGAKSTKAKRVAQMAGAAVLSFGLVGTFSLPAYATSPDPEGMPDGFAAAQTLETVDVDASVLPLTAPDGEVGAEILEQEAAAKAAEEAAAKAAEEQAAQNAAAAGGAGETPKSNGYSGADVPAGAGAQGIVAAAMAQLGQYQDCTALVERSLRAIGIPAGDLGTQVGEYTGLGGTLVTSGDYAPGDVLVWSGRHVAVYIGNGQAVHGGYGGNQTVIASAFLDGAPNGVVRFG</sequence>
<evidence type="ECO:0000256" key="3">
    <source>
        <dbReference type="ARBA" id="ARBA00022801"/>
    </source>
</evidence>
<evidence type="ECO:0000256" key="4">
    <source>
        <dbReference type="ARBA" id="ARBA00022807"/>
    </source>
</evidence>
<keyword evidence="8" id="KW-1185">Reference proteome</keyword>
<dbReference type="EMBL" id="CP095045">
    <property type="protein sequence ID" value="UOQ56406.1"/>
    <property type="molecule type" value="Genomic_DNA"/>
</dbReference>
<evidence type="ECO:0000256" key="1">
    <source>
        <dbReference type="ARBA" id="ARBA00007074"/>
    </source>
</evidence>
<accession>A0ABY4FIB1</accession>
<keyword evidence="5" id="KW-1133">Transmembrane helix</keyword>
<feature type="domain" description="NlpC/P60" evidence="6">
    <location>
        <begin position="116"/>
        <end position="245"/>
    </location>
</feature>
<evidence type="ECO:0000256" key="2">
    <source>
        <dbReference type="ARBA" id="ARBA00022670"/>
    </source>
</evidence>
<keyword evidence="5" id="KW-0472">Membrane</keyword>
<evidence type="ECO:0000313" key="7">
    <source>
        <dbReference type="EMBL" id="UOQ56406.1"/>
    </source>
</evidence>
<comment type="similarity">
    <text evidence="1">Belongs to the peptidase C40 family.</text>
</comment>
<evidence type="ECO:0000259" key="6">
    <source>
        <dbReference type="PROSITE" id="PS51935"/>
    </source>
</evidence>
<dbReference type="Proteomes" id="UP000831786">
    <property type="component" value="Chromosome"/>
</dbReference>
<evidence type="ECO:0000256" key="5">
    <source>
        <dbReference type="SAM" id="Phobius"/>
    </source>
</evidence>
<dbReference type="InterPro" id="IPR038765">
    <property type="entry name" value="Papain-like_cys_pep_sf"/>
</dbReference>
<keyword evidence="2" id="KW-0645">Protease</keyword>
<gene>
    <name evidence="7" type="ORF">MUN78_12060</name>
</gene>
<reference evidence="7 8" key="1">
    <citation type="submission" date="2022-04" db="EMBL/GenBank/DDBJ databases">
        <title>Leucobacter sp. isolated from rhizosphere of garlic.</title>
        <authorList>
            <person name="Won M."/>
            <person name="Lee C.-M."/>
            <person name="Woen H.-Y."/>
            <person name="Kwon S.-W."/>
        </authorList>
    </citation>
    <scope>NUCLEOTIDE SEQUENCE [LARGE SCALE GENOMIC DNA]</scope>
    <source>
        <strain evidence="7 8">H21R-40</strain>
    </source>
</reference>
<keyword evidence="5" id="KW-0812">Transmembrane</keyword>
<evidence type="ECO:0000313" key="8">
    <source>
        <dbReference type="Proteomes" id="UP000831786"/>
    </source>
</evidence>
<name>A0ABY4FIB1_9MICO</name>
<keyword evidence="4" id="KW-0788">Thiol protease</keyword>
<dbReference type="PROSITE" id="PS51935">
    <property type="entry name" value="NLPC_P60"/>
    <property type="match status" value="1"/>
</dbReference>
<organism evidence="7 8">
    <name type="scientific">Leucobacter allii</name>
    <dbReference type="NCBI Taxonomy" id="2932247"/>
    <lineage>
        <taxon>Bacteria</taxon>
        <taxon>Bacillati</taxon>
        <taxon>Actinomycetota</taxon>
        <taxon>Actinomycetes</taxon>
        <taxon>Micrococcales</taxon>
        <taxon>Microbacteriaceae</taxon>
        <taxon>Leucobacter</taxon>
    </lineage>
</organism>
<dbReference type="InterPro" id="IPR000064">
    <property type="entry name" value="NLP_P60_dom"/>
</dbReference>
<dbReference type="Gene3D" id="3.90.1720.10">
    <property type="entry name" value="endopeptidase domain like (from Nostoc punctiforme)"/>
    <property type="match status" value="1"/>
</dbReference>
<dbReference type="SUPFAM" id="SSF54001">
    <property type="entry name" value="Cysteine proteinases"/>
    <property type="match status" value="1"/>
</dbReference>
<dbReference type="RefSeq" id="WP_244726718.1">
    <property type="nucleotide sequence ID" value="NZ_CP095045.1"/>
</dbReference>
<feature type="transmembrane region" description="Helical" evidence="5">
    <location>
        <begin position="27"/>
        <end position="47"/>
    </location>
</feature>